<dbReference type="Proteomes" id="UP001431010">
    <property type="component" value="Chromosome"/>
</dbReference>
<feature type="transmembrane region" description="Helical" evidence="8">
    <location>
        <begin position="82"/>
        <end position="104"/>
    </location>
</feature>
<proteinExistence type="inferred from homology"/>
<keyword evidence="3" id="KW-0808">Transferase</keyword>
<dbReference type="EMBL" id="CP088156">
    <property type="protein sequence ID" value="UFZ01394.1"/>
    <property type="molecule type" value="Genomic_DNA"/>
</dbReference>
<evidence type="ECO:0000256" key="2">
    <source>
        <dbReference type="ARBA" id="ARBA00022475"/>
    </source>
</evidence>
<sequence length="541" mass="58341">MSVARKHLAMLLVIAGSAAAGALYAYLAGEDINWDWQNYHEYAGFALVHGRFDIDVAPGGFQSFLNPLIYLLPYVARHGLDAPWWGIALGALHGLNLALVWWVARVLLARAADAFALSAVIVIAALSPMALSEVGTSFADILTAMPILVGIALMFGGEGNRGRRLLVAGLLIGAATGLKLTNATFLIGAGVSLLLVAQPLRASVAFGSGSAIGVIATAAPWALKMARDYGSPLFPFYNTIFRSPEAPLVSIVDTRFMPQGLLDALAYPFYWAIGRHPSSEWPFRDPRFAVVIVLLVALAVTGLWQRREVLPLRDRRLVIFFWVSYVLWLLAFSIQRYLIPLELLSAPLIVLLLIRLIDAWRTREVPAGSPPRIVQAVTVIAALIVALWSQPTDWMRRPWSDPYRPQLAQALQQQALQQPATFLLLQKPLGYITSSLPAGSRVYQLSELVVPLVPGGVLDGRVRNGLADPLPGGVWALYFAKSPADNPPRLDVLADYGLKIDDSRGCARIPGADGIGIMACPVASAAAAASTAGLKPRSNAD</sequence>
<feature type="transmembrane region" description="Helical" evidence="8">
    <location>
        <begin position="288"/>
        <end position="305"/>
    </location>
</feature>
<comment type="subcellular location">
    <subcellularLocation>
        <location evidence="1">Cell membrane</location>
        <topology evidence="1">Multi-pass membrane protein</topology>
    </subcellularLocation>
</comment>
<evidence type="ECO:0000313" key="9">
    <source>
        <dbReference type="EMBL" id="UFZ01394.1"/>
    </source>
</evidence>
<feature type="transmembrane region" description="Helical" evidence="8">
    <location>
        <begin position="7"/>
        <end position="27"/>
    </location>
</feature>
<evidence type="ECO:0000256" key="8">
    <source>
        <dbReference type="SAM" id="Phobius"/>
    </source>
</evidence>
<feature type="transmembrane region" description="Helical" evidence="8">
    <location>
        <begin position="167"/>
        <end position="196"/>
    </location>
</feature>
<keyword evidence="10" id="KW-1185">Reference proteome</keyword>
<evidence type="ECO:0000256" key="3">
    <source>
        <dbReference type="ARBA" id="ARBA00022679"/>
    </source>
</evidence>
<comment type="similarity">
    <text evidence="7">Belongs to the glycosyltransferase 87 family.</text>
</comment>
<feature type="transmembrane region" description="Helical" evidence="8">
    <location>
        <begin position="317"/>
        <end position="334"/>
    </location>
</feature>
<gene>
    <name evidence="9" type="ORF">LQG66_18855</name>
</gene>
<feature type="transmembrane region" description="Helical" evidence="8">
    <location>
        <begin position="137"/>
        <end position="155"/>
    </location>
</feature>
<keyword evidence="2" id="KW-1003">Cell membrane</keyword>
<protein>
    <submittedName>
        <fullName evidence="9">DUF2029 domain-containing protein</fullName>
    </submittedName>
</protein>
<feature type="transmembrane region" description="Helical" evidence="8">
    <location>
        <begin position="111"/>
        <end position="131"/>
    </location>
</feature>
<dbReference type="InterPro" id="IPR018584">
    <property type="entry name" value="GT87"/>
</dbReference>
<evidence type="ECO:0000256" key="7">
    <source>
        <dbReference type="ARBA" id="ARBA00024033"/>
    </source>
</evidence>
<dbReference type="Pfam" id="PF09594">
    <property type="entry name" value="GT87"/>
    <property type="match status" value="1"/>
</dbReference>
<keyword evidence="4 8" id="KW-0812">Transmembrane</keyword>
<evidence type="ECO:0000256" key="4">
    <source>
        <dbReference type="ARBA" id="ARBA00022692"/>
    </source>
</evidence>
<name>A0ABY3R2V1_9BRAD</name>
<reference evidence="9" key="1">
    <citation type="journal article" date="2024" name="Antonie Van Leeuwenhoek">
        <title>Bradyrhizobium ontarionense sp. nov., a novel bacterial symbiont isolated from Aeschynomene indica (Indian jointvetch), harbours photosynthesis, nitrogen fixation and nitrous oxide (N2O) reductase genes.</title>
        <authorList>
            <person name="Bromfield E.S.P."/>
            <person name="Cloutier S."/>
        </authorList>
    </citation>
    <scope>NUCLEOTIDE SEQUENCE</scope>
    <source>
        <strain evidence="9">A19</strain>
    </source>
</reference>
<accession>A0ABY3R2V1</accession>
<keyword evidence="6 8" id="KW-0472">Membrane</keyword>
<keyword evidence="5 8" id="KW-1133">Transmembrane helix</keyword>
<dbReference type="RefSeq" id="WP_231317192.1">
    <property type="nucleotide sequence ID" value="NZ_CP088156.1"/>
</dbReference>
<evidence type="ECO:0000256" key="1">
    <source>
        <dbReference type="ARBA" id="ARBA00004651"/>
    </source>
</evidence>
<evidence type="ECO:0000256" key="6">
    <source>
        <dbReference type="ARBA" id="ARBA00023136"/>
    </source>
</evidence>
<evidence type="ECO:0000256" key="5">
    <source>
        <dbReference type="ARBA" id="ARBA00022989"/>
    </source>
</evidence>
<evidence type="ECO:0000313" key="10">
    <source>
        <dbReference type="Proteomes" id="UP001431010"/>
    </source>
</evidence>
<organism evidence="9 10">
    <name type="scientific">Bradyrhizobium ontarionense</name>
    <dbReference type="NCBI Taxonomy" id="2898149"/>
    <lineage>
        <taxon>Bacteria</taxon>
        <taxon>Pseudomonadati</taxon>
        <taxon>Pseudomonadota</taxon>
        <taxon>Alphaproteobacteria</taxon>
        <taxon>Hyphomicrobiales</taxon>
        <taxon>Nitrobacteraceae</taxon>
        <taxon>Bradyrhizobium</taxon>
    </lineage>
</organism>